<sequence length="139" mass="15603">MPPVRKSPQSPTKRSPTKVQKPEPLELDIITPPVLYQSGIINDLYHRIMIKTLEHALNKNMDWHKMSQEILADEEASGIVVDKLTKSPKKGRAKGKGKGKGKDKAAEAEDVEPEKKGKELTGTELRELRAKSWGNRIQN</sequence>
<feature type="region of interest" description="Disordered" evidence="1">
    <location>
        <begin position="1"/>
        <end position="25"/>
    </location>
</feature>
<dbReference type="Proteomes" id="UP000812966">
    <property type="component" value="Unassembled WGS sequence"/>
</dbReference>
<name>A0A8K0JJD6_9TREE</name>
<proteinExistence type="predicted"/>
<organism evidence="2 3">
    <name type="scientific">Filobasidium floriforme</name>
    <dbReference type="NCBI Taxonomy" id="5210"/>
    <lineage>
        <taxon>Eukaryota</taxon>
        <taxon>Fungi</taxon>
        <taxon>Dikarya</taxon>
        <taxon>Basidiomycota</taxon>
        <taxon>Agaricomycotina</taxon>
        <taxon>Tremellomycetes</taxon>
        <taxon>Filobasidiales</taxon>
        <taxon>Filobasidiaceae</taxon>
        <taxon>Filobasidium</taxon>
    </lineage>
</organism>
<accession>A0A8K0JJD6</accession>
<gene>
    <name evidence="2" type="ORF">FFLO_04830</name>
</gene>
<evidence type="ECO:0000313" key="3">
    <source>
        <dbReference type="Proteomes" id="UP000812966"/>
    </source>
</evidence>
<feature type="compositionally biased region" description="Basic and acidic residues" evidence="1">
    <location>
        <begin position="100"/>
        <end position="130"/>
    </location>
</feature>
<protein>
    <submittedName>
        <fullName evidence="2">Uncharacterized protein</fullName>
    </submittedName>
</protein>
<feature type="compositionally biased region" description="Polar residues" evidence="1">
    <location>
        <begin position="7"/>
        <end position="18"/>
    </location>
</feature>
<feature type="compositionally biased region" description="Basic residues" evidence="1">
    <location>
        <begin position="86"/>
        <end position="99"/>
    </location>
</feature>
<evidence type="ECO:0000313" key="2">
    <source>
        <dbReference type="EMBL" id="KAG7530722.1"/>
    </source>
</evidence>
<reference evidence="2" key="1">
    <citation type="submission" date="2020-04" db="EMBL/GenBank/DDBJ databases">
        <title>Analysis of mating type loci in Filobasidium floriforme.</title>
        <authorList>
            <person name="Nowrousian M."/>
        </authorList>
    </citation>
    <scope>NUCLEOTIDE SEQUENCE</scope>
    <source>
        <strain evidence="2">CBS 6242</strain>
    </source>
</reference>
<keyword evidence="3" id="KW-1185">Reference proteome</keyword>
<feature type="region of interest" description="Disordered" evidence="1">
    <location>
        <begin position="83"/>
        <end position="139"/>
    </location>
</feature>
<evidence type="ECO:0000256" key="1">
    <source>
        <dbReference type="SAM" id="MobiDB-lite"/>
    </source>
</evidence>
<comment type="caution">
    <text evidence="2">The sequence shown here is derived from an EMBL/GenBank/DDBJ whole genome shotgun (WGS) entry which is preliminary data.</text>
</comment>
<dbReference type="AlphaFoldDB" id="A0A8K0JJD6"/>
<dbReference type="EMBL" id="JABELV010000110">
    <property type="protein sequence ID" value="KAG7530722.1"/>
    <property type="molecule type" value="Genomic_DNA"/>
</dbReference>